<sequence length="225" mass="25477">MGRETFNSASTVLRLPPYDQIQIVLFSTTLFVFTTHFILLIWPLWALMNSAVSSPTLGAIFFFKGLFSQCVQYMPGQYQCDNGLRPLFLKTAVTICMQSFAIISQIFLAISLALQLFGMECSKCFFRSPETKTRLMKISAFLLFCAGVFELTTASLYTSMIVKKFKGEEYWSSDYLPGQKLNVDLDQVRFELGGCTYAAFCISFIGKCCVFCKILFTFRYGSCIC</sequence>
<dbReference type="Pfam" id="PF00822">
    <property type="entry name" value="PMP22_Claudin"/>
    <property type="match status" value="1"/>
</dbReference>
<gene>
    <name evidence="11" type="ORF">GSOID_T00032182001</name>
</gene>
<feature type="transmembrane region" description="Helical" evidence="10">
    <location>
        <begin position="87"/>
        <end position="118"/>
    </location>
</feature>
<dbReference type="EMBL" id="FN654373">
    <property type="protein sequence ID" value="CBY32829.1"/>
    <property type="molecule type" value="Genomic_DNA"/>
</dbReference>
<keyword evidence="7" id="KW-0965">Cell junction</keyword>
<comment type="similarity">
    <text evidence="3">Belongs to the claudin family.</text>
</comment>
<evidence type="ECO:0000256" key="9">
    <source>
        <dbReference type="ARBA" id="ARBA00023136"/>
    </source>
</evidence>
<evidence type="ECO:0000256" key="5">
    <source>
        <dbReference type="ARBA" id="ARBA00022475"/>
    </source>
</evidence>
<keyword evidence="6 10" id="KW-0812">Transmembrane</keyword>
<dbReference type="Gene3D" id="1.20.140.150">
    <property type="match status" value="1"/>
</dbReference>
<proteinExistence type="inferred from homology"/>
<dbReference type="Proteomes" id="UP000011014">
    <property type="component" value="Unassembled WGS sequence"/>
</dbReference>
<evidence type="ECO:0000256" key="4">
    <source>
        <dbReference type="ARBA" id="ARBA00022427"/>
    </source>
</evidence>
<dbReference type="AlphaFoldDB" id="E4YB92"/>
<protein>
    <submittedName>
        <fullName evidence="11">Uncharacterized protein</fullName>
    </submittedName>
</protein>
<keyword evidence="5" id="KW-1003">Cell membrane</keyword>
<evidence type="ECO:0000256" key="6">
    <source>
        <dbReference type="ARBA" id="ARBA00022692"/>
    </source>
</evidence>
<evidence type="ECO:0000256" key="2">
    <source>
        <dbReference type="ARBA" id="ARBA00004651"/>
    </source>
</evidence>
<feature type="non-terminal residue" evidence="11">
    <location>
        <position position="225"/>
    </location>
</feature>
<evidence type="ECO:0000256" key="1">
    <source>
        <dbReference type="ARBA" id="ARBA00004435"/>
    </source>
</evidence>
<dbReference type="PANTHER" id="PTHR12002">
    <property type="entry name" value="CLAUDIN"/>
    <property type="match status" value="1"/>
</dbReference>
<evidence type="ECO:0000256" key="3">
    <source>
        <dbReference type="ARBA" id="ARBA00008295"/>
    </source>
</evidence>
<dbReference type="GO" id="GO:0005886">
    <property type="term" value="C:plasma membrane"/>
    <property type="evidence" value="ECO:0007669"/>
    <property type="project" value="UniProtKB-SubCell"/>
</dbReference>
<keyword evidence="9 10" id="KW-0472">Membrane</keyword>
<comment type="subcellular location">
    <subcellularLocation>
        <location evidence="1">Cell junction</location>
        <location evidence="1">Tight junction</location>
    </subcellularLocation>
    <subcellularLocation>
        <location evidence="2">Cell membrane</location>
        <topology evidence="2">Multi-pass membrane protein</topology>
    </subcellularLocation>
</comment>
<dbReference type="GO" id="GO:0005923">
    <property type="term" value="C:bicellular tight junction"/>
    <property type="evidence" value="ECO:0007669"/>
    <property type="project" value="UniProtKB-SubCell"/>
</dbReference>
<evidence type="ECO:0000256" key="7">
    <source>
        <dbReference type="ARBA" id="ARBA00022949"/>
    </source>
</evidence>
<dbReference type="InterPro" id="IPR004031">
    <property type="entry name" value="PMP22/EMP/MP20/Claudin"/>
</dbReference>
<feature type="transmembrane region" description="Helical" evidence="10">
    <location>
        <begin position="21"/>
        <end position="45"/>
    </location>
</feature>
<evidence type="ECO:0000256" key="8">
    <source>
        <dbReference type="ARBA" id="ARBA00022989"/>
    </source>
</evidence>
<dbReference type="InterPro" id="IPR006187">
    <property type="entry name" value="Claudin"/>
</dbReference>
<name>E4YB92_OIKDI</name>
<keyword evidence="8 10" id="KW-1133">Transmembrane helix</keyword>
<evidence type="ECO:0000313" key="11">
    <source>
        <dbReference type="EMBL" id="CBY32829.1"/>
    </source>
</evidence>
<dbReference type="GO" id="GO:0005198">
    <property type="term" value="F:structural molecule activity"/>
    <property type="evidence" value="ECO:0007669"/>
    <property type="project" value="InterPro"/>
</dbReference>
<feature type="transmembrane region" description="Helical" evidence="10">
    <location>
        <begin position="138"/>
        <end position="157"/>
    </location>
</feature>
<accession>E4YB92</accession>
<reference evidence="11" key="1">
    <citation type="journal article" date="2010" name="Science">
        <title>Plasticity of animal genome architecture unmasked by rapid evolution of a pelagic tunicate.</title>
        <authorList>
            <person name="Denoeud F."/>
            <person name="Henriet S."/>
            <person name="Mungpakdee S."/>
            <person name="Aury J.M."/>
            <person name="Da Silva C."/>
            <person name="Brinkmann H."/>
            <person name="Mikhaleva J."/>
            <person name="Olsen L.C."/>
            <person name="Jubin C."/>
            <person name="Canestro C."/>
            <person name="Bouquet J.M."/>
            <person name="Danks G."/>
            <person name="Poulain J."/>
            <person name="Campsteijn C."/>
            <person name="Adamski M."/>
            <person name="Cross I."/>
            <person name="Yadetie F."/>
            <person name="Muffato M."/>
            <person name="Louis A."/>
            <person name="Butcher S."/>
            <person name="Tsagkogeorga G."/>
            <person name="Konrad A."/>
            <person name="Singh S."/>
            <person name="Jensen M.F."/>
            <person name="Cong E.H."/>
            <person name="Eikeseth-Otteraa H."/>
            <person name="Noel B."/>
            <person name="Anthouard V."/>
            <person name="Porcel B.M."/>
            <person name="Kachouri-Lafond R."/>
            <person name="Nishino A."/>
            <person name="Ugolini M."/>
            <person name="Chourrout P."/>
            <person name="Nishida H."/>
            <person name="Aasland R."/>
            <person name="Huzurbazar S."/>
            <person name="Westhof E."/>
            <person name="Delsuc F."/>
            <person name="Lehrach H."/>
            <person name="Reinhardt R."/>
            <person name="Weissenbach J."/>
            <person name="Roy S.W."/>
            <person name="Artiguenave F."/>
            <person name="Postlethwait J.H."/>
            <person name="Manak J.R."/>
            <person name="Thompson E.M."/>
            <person name="Jaillon O."/>
            <person name="Du Pasquier L."/>
            <person name="Boudinot P."/>
            <person name="Liberles D.A."/>
            <person name="Volff J.N."/>
            <person name="Philippe H."/>
            <person name="Lenhard B."/>
            <person name="Roest Crollius H."/>
            <person name="Wincker P."/>
            <person name="Chourrout D."/>
        </authorList>
    </citation>
    <scope>NUCLEOTIDE SEQUENCE [LARGE SCALE GENOMIC DNA]</scope>
</reference>
<organism evidence="11">
    <name type="scientific">Oikopleura dioica</name>
    <name type="common">Tunicate</name>
    <dbReference type="NCBI Taxonomy" id="34765"/>
    <lineage>
        <taxon>Eukaryota</taxon>
        <taxon>Metazoa</taxon>
        <taxon>Chordata</taxon>
        <taxon>Tunicata</taxon>
        <taxon>Appendicularia</taxon>
        <taxon>Copelata</taxon>
        <taxon>Oikopleuridae</taxon>
        <taxon>Oikopleura</taxon>
    </lineage>
</organism>
<evidence type="ECO:0000256" key="10">
    <source>
        <dbReference type="SAM" id="Phobius"/>
    </source>
</evidence>
<keyword evidence="4" id="KW-0796">Tight junction</keyword>